<dbReference type="Pfam" id="PF00378">
    <property type="entry name" value="ECH_1"/>
    <property type="match status" value="1"/>
</dbReference>
<comment type="function">
    <text evidence="5">May play a role in fatty acid biosynthesis and insulin sensitivity.</text>
</comment>
<dbReference type="InterPro" id="IPR029045">
    <property type="entry name" value="ClpP/crotonase-like_dom_sf"/>
</dbReference>
<dbReference type="OrthoDB" id="370015at2"/>
<keyword evidence="4" id="KW-0443">Lipid metabolism</keyword>
<comment type="similarity">
    <text evidence="1">Belongs to the enoyl-CoA hydratase/isomerase family.</text>
</comment>
<proteinExistence type="inferred from homology"/>
<dbReference type="InterPro" id="IPR014748">
    <property type="entry name" value="Enoyl-CoA_hydra_C"/>
</dbReference>
<dbReference type="Gene3D" id="3.90.226.10">
    <property type="entry name" value="2-enoyl-CoA Hydratase, Chain A, domain 1"/>
    <property type="match status" value="1"/>
</dbReference>
<dbReference type="InterPro" id="IPR052377">
    <property type="entry name" value="Mitochondrial_ECH-domain"/>
</dbReference>
<dbReference type="EMBL" id="NCXP01000037">
    <property type="protein sequence ID" value="OSC38475.1"/>
    <property type="molecule type" value="Genomic_DNA"/>
</dbReference>
<dbReference type="AlphaFoldDB" id="A0A1X2LQ82"/>
<dbReference type="Proteomes" id="UP000193247">
    <property type="component" value="Unassembled WGS sequence"/>
</dbReference>
<evidence type="ECO:0000256" key="3">
    <source>
        <dbReference type="ARBA" id="ARBA00022946"/>
    </source>
</evidence>
<protein>
    <recommendedName>
        <fullName evidence="6">Enoyl-CoA hydratase domain-containing protein 3, mitochondrial</fullName>
    </recommendedName>
</protein>
<dbReference type="SUPFAM" id="SSF52096">
    <property type="entry name" value="ClpP/crotonase"/>
    <property type="match status" value="1"/>
</dbReference>
<gene>
    <name evidence="7" type="ORF">B8W66_20395</name>
</gene>
<reference evidence="7 8" key="1">
    <citation type="submission" date="2017-04" db="EMBL/GenBank/DDBJ databases">
        <title>The new phylogeny of genus Mycobacterium.</title>
        <authorList>
            <person name="Tortoli E."/>
            <person name="Trovato A."/>
            <person name="Cirillo D.M."/>
        </authorList>
    </citation>
    <scope>NUCLEOTIDE SEQUENCE [LARGE SCALE GENOMIC DNA]</scope>
    <source>
        <strain evidence="7 8">TBL 1200985</strain>
    </source>
</reference>
<dbReference type="GO" id="GO:0016836">
    <property type="term" value="F:hydro-lyase activity"/>
    <property type="evidence" value="ECO:0007669"/>
    <property type="project" value="TreeGrafter"/>
</dbReference>
<evidence type="ECO:0000256" key="4">
    <source>
        <dbReference type="ARBA" id="ARBA00023098"/>
    </source>
</evidence>
<accession>A0A1X2LQ82</accession>
<keyword evidence="2" id="KW-0276">Fatty acid metabolism</keyword>
<dbReference type="PANTHER" id="PTHR43602">
    <property type="match status" value="1"/>
</dbReference>
<evidence type="ECO:0000313" key="7">
    <source>
        <dbReference type="EMBL" id="OSC38475.1"/>
    </source>
</evidence>
<dbReference type="InterPro" id="IPR001753">
    <property type="entry name" value="Enoyl-CoA_hydra/iso"/>
</dbReference>
<dbReference type="Gene3D" id="1.10.12.10">
    <property type="entry name" value="Lyase 2-enoyl-coa Hydratase, Chain A, domain 2"/>
    <property type="match status" value="1"/>
</dbReference>
<dbReference type="GO" id="GO:0006631">
    <property type="term" value="P:fatty acid metabolic process"/>
    <property type="evidence" value="ECO:0007669"/>
    <property type="project" value="UniProtKB-KW"/>
</dbReference>
<comment type="caution">
    <text evidence="7">The sequence shown here is derived from an EMBL/GenBank/DDBJ whole genome shotgun (WGS) entry which is preliminary data.</text>
</comment>
<evidence type="ECO:0000256" key="2">
    <source>
        <dbReference type="ARBA" id="ARBA00022832"/>
    </source>
</evidence>
<dbReference type="PANTHER" id="PTHR43602:SF1">
    <property type="entry name" value="ENOYL-COA HYDRATASE DOMAIN-CONTAINING PROTEIN 3, MITOCHONDRIAL"/>
    <property type="match status" value="1"/>
</dbReference>
<dbReference type="NCBIfam" id="NF006008">
    <property type="entry name" value="PRK08139.1"/>
    <property type="match status" value="1"/>
</dbReference>
<organism evidence="7 8">
    <name type="scientific">Mycobacterium decipiens</name>
    <dbReference type="NCBI Taxonomy" id="1430326"/>
    <lineage>
        <taxon>Bacteria</taxon>
        <taxon>Bacillati</taxon>
        <taxon>Actinomycetota</taxon>
        <taxon>Actinomycetes</taxon>
        <taxon>Mycobacteriales</taxon>
        <taxon>Mycobacteriaceae</taxon>
        <taxon>Mycobacterium</taxon>
    </lineage>
</organism>
<evidence type="ECO:0000256" key="5">
    <source>
        <dbReference type="ARBA" id="ARBA00037410"/>
    </source>
</evidence>
<evidence type="ECO:0000313" key="8">
    <source>
        <dbReference type="Proteomes" id="UP000193247"/>
    </source>
</evidence>
<keyword evidence="3" id="KW-0809">Transit peptide</keyword>
<name>A0A1X2LQ82_9MYCO</name>
<dbReference type="CDD" id="cd06558">
    <property type="entry name" value="crotonase-like"/>
    <property type="match status" value="1"/>
</dbReference>
<evidence type="ECO:0000256" key="6">
    <source>
        <dbReference type="ARBA" id="ARBA00040545"/>
    </source>
</evidence>
<dbReference type="RefSeq" id="WP_085327069.1">
    <property type="nucleotide sequence ID" value="NZ_NCXP01000037.1"/>
</dbReference>
<dbReference type="STRING" id="1430326.B8W66_20395"/>
<sequence length="268" mass="28873">MSAIRQHGPSILLREDRGGVCTLTMNRPLQMNLLTTEMIEALQKAFDSLMDDASIRVIILAAAGKGFCAGHDLKELRALTELPRIEELFDRCSAMMQTITALPQPVIARVQGAAAAAGCQLVAQCDLAVTSAAAKFTTPGVTWGFFCSTPGVAVGRNVSRKRAMEMLLTGDMVDAHQALDWGLVNRVVPAEDLVAETDRLARQLAEKPPVQLAAGKRAFYAQVDLGVAQAYELASGVIAASFAHQEGREGMDAFIEKRDPPGRSRPQR</sequence>
<keyword evidence="8" id="KW-1185">Reference proteome</keyword>
<evidence type="ECO:0000256" key="1">
    <source>
        <dbReference type="ARBA" id="ARBA00005254"/>
    </source>
</evidence>